<dbReference type="eggNOG" id="COG1721">
    <property type="taxonomic scope" value="Bacteria"/>
</dbReference>
<dbReference type="PANTHER" id="PTHR34351">
    <property type="entry name" value="SLR1927 PROTEIN-RELATED"/>
    <property type="match status" value="1"/>
</dbReference>
<protein>
    <submittedName>
        <fullName evidence="2">Conserved repeat domain protein</fullName>
    </submittedName>
</protein>
<dbReference type="PANTHER" id="PTHR34351:SF2">
    <property type="entry name" value="DUF58 DOMAIN-CONTAINING PROTEIN"/>
    <property type="match status" value="1"/>
</dbReference>
<reference evidence="3" key="1">
    <citation type="journal article" date="2011" name="BMC Genomics">
        <title>Complete genome sequence of the filamentous anoxygenic phototrophic bacterium Chloroflexus aurantiacus.</title>
        <authorList>
            <person name="Tang K.H."/>
            <person name="Barry K."/>
            <person name="Chertkov O."/>
            <person name="Dalin E."/>
            <person name="Han C.S."/>
            <person name="Hauser L.J."/>
            <person name="Honchak B.M."/>
            <person name="Karbach L.E."/>
            <person name="Land M.L."/>
            <person name="Lapidus A."/>
            <person name="Larimer F.W."/>
            <person name="Mikhailova N."/>
            <person name="Pitluck S."/>
            <person name="Pierson B.K."/>
            <person name="Blankenship R.E."/>
        </authorList>
    </citation>
    <scope>NUCLEOTIDE SEQUENCE [LARGE SCALE GENOMIC DNA]</scope>
    <source>
        <strain evidence="3">ATCC 29366 / DSM 635 / J-10-fl</strain>
    </source>
</reference>
<proteinExistence type="predicted"/>
<evidence type="ECO:0000313" key="3">
    <source>
        <dbReference type="Proteomes" id="UP000002008"/>
    </source>
</evidence>
<dbReference type="Pfam" id="PF01882">
    <property type="entry name" value="DUF58"/>
    <property type="match status" value="1"/>
</dbReference>
<dbReference type="HOGENOM" id="CLU_026152_3_1_0"/>
<gene>
    <name evidence="2" type="ordered locus">Caur_2065</name>
</gene>
<dbReference type="InterPro" id="IPR002881">
    <property type="entry name" value="DUF58"/>
</dbReference>
<dbReference type="KEGG" id="cau:Caur_2065"/>
<dbReference type="PATRIC" id="fig|324602.8.peg.2343"/>
<dbReference type="EMBL" id="CP000909">
    <property type="protein sequence ID" value="ABY35277.1"/>
    <property type="molecule type" value="Genomic_DNA"/>
</dbReference>
<accession>A9WEL5</accession>
<feature type="domain" description="DUF58" evidence="1">
    <location>
        <begin position="199"/>
        <end position="312"/>
    </location>
</feature>
<dbReference type="InParanoid" id="A9WEL5"/>
<dbReference type="STRING" id="324602.Caur_2065"/>
<dbReference type="AlphaFoldDB" id="A9WEL5"/>
<evidence type="ECO:0000313" key="2">
    <source>
        <dbReference type="EMBL" id="ABY35277.1"/>
    </source>
</evidence>
<name>A9WEL5_CHLAA</name>
<keyword evidence="3" id="KW-1185">Reference proteome</keyword>
<dbReference type="EnsemblBacteria" id="ABY35277">
    <property type="protein sequence ID" value="ABY35277"/>
    <property type="gene ID" value="Caur_2065"/>
</dbReference>
<organism evidence="2 3">
    <name type="scientific">Chloroflexus aurantiacus (strain ATCC 29366 / DSM 635 / J-10-fl)</name>
    <dbReference type="NCBI Taxonomy" id="324602"/>
    <lineage>
        <taxon>Bacteria</taxon>
        <taxon>Bacillati</taxon>
        <taxon>Chloroflexota</taxon>
        <taxon>Chloroflexia</taxon>
        <taxon>Chloroflexales</taxon>
        <taxon>Chloroflexineae</taxon>
        <taxon>Chloroflexaceae</taxon>
        <taxon>Chloroflexus</taxon>
    </lineage>
</organism>
<dbReference type="RefSeq" id="WP_012257931.1">
    <property type="nucleotide sequence ID" value="NC_010175.1"/>
</dbReference>
<sequence>MVPSLLILLILALIFRQAALALLAATVLVSIGVARLWQRWALQRVEYQRTLSHLRAFPGDEVILTITVTNRKLLPLAQLHIFDAIPSGVTVIDAPVIFSGSRQSSLIRRSTGLRWYERVIWRYRLRCDRRGTFRFGPAQAQSGDPFGLFRSDATFAADVSLLVYPRLFSLADLGLPARDPLGLMRASALLRDPLRVVGVRDYTPSDPLKDVHWAATARTGTLQTRVYEPTTSHVLALVLDLDTFEFYFQGIDPDLVEHLISVTATLAQHSIGAGHAVGLYVNGAPVEDEHLVRLPPGRSPHQLAQMMETLARLTAYSVLPGARLLRLITPELHPGATIVLIGAVASDPIRAALLRLRELGFRVVWLFCGDRPPPAIPGVQTHWTPRRIEETEAISVSYTPGG</sequence>
<dbReference type="FunCoup" id="A9WEL5">
    <property type="interactions" value="117"/>
</dbReference>
<dbReference type="Proteomes" id="UP000002008">
    <property type="component" value="Chromosome"/>
</dbReference>
<evidence type="ECO:0000259" key="1">
    <source>
        <dbReference type="Pfam" id="PF01882"/>
    </source>
</evidence>